<evidence type="ECO:0000256" key="6">
    <source>
        <dbReference type="SAM" id="MobiDB-lite"/>
    </source>
</evidence>
<feature type="compositionally biased region" description="Basic and acidic residues" evidence="6">
    <location>
        <begin position="436"/>
        <end position="448"/>
    </location>
</feature>
<evidence type="ECO:0000313" key="9">
    <source>
        <dbReference type="Proteomes" id="UP000521943"/>
    </source>
</evidence>
<feature type="repeat" description="TPR" evidence="4">
    <location>
        <begin position="98"/>
        <end position="131"/>
    </location>
</feature>
<feature type="repeat" description="TPR" evidence="4">
    <location>
        <begin position="64"/>
        <end position="97"/>
    </location>
</feature>
<feature type="domain" description="C3H1-type" evidence="7">
    <location>
        <begin position="271"/>
        <end position="299"/>
    </location>
</feature>
<reference evidence="8 9" key="1">
    <citation type="submission" date="2020-07" db="EMBL/GenBank/DDBJ databases">
        <title>Comparative genomics of pyrophilous fungi reveals a link between fire events and developmental genes.</title>
        <authorList>
            <consortium name="DOE Joint Genome Institute"/>
            <person name="Steindorff A.S."/>
            <person name="Carver A."/>
            <person name="Calhoun S."/>
            <person name="Stillman K."/>
            <person name="Liu H."/>
            <person name="Lipzen A."/>
            <person name="Pangilinan J."/>
            <person name="Labutti K."/>
            <person name="Bruns T.D."/>
            <person name="Grigoriev I.V."/>
        </authorList>
    </citation>
    <scope>NUCLEOTIDE SEQUENCE [LARGE SCALE GENOMIC DNA]</scope>
    <source>
        <strain evidence="8 9">CBS 144469</strain>
    </source>
</reference>
<dbReference type="PANTHER" id="PTHR11224:SF10">
    <property type="entry name" value="IP09428P-RELATED"/>
    <property type="match status" value="1"/>
</dbReference>
<dbReference type="Proteomes" id="UP000521943">
    <property type="component" value="Unassembled WGS sequence"/>
</dbReference>
<feature type="zinc finger region" description="C3H1-type" evidence="5">
    <location>
        <begin position="237"/>
        <end position="264"/>
    </location>
</feature>
<feature type="compositionally biased region" description="Basic and acidic residues" evidence="6">
    <location>
        <begin position="368"/>
        <end position="387"/>
    </location>
</feature>
<dbReference type="PROSITE" id="PS50103">
    <property type="entry name" value="ZF_C3H1"/>
    <property type="match status" value="2"/>
</dbReference>
<protein>
    <recommendedName>
        <fullName evidence="7">C3H1-type domain-containing protein</fullName>
    </recommendedName>
</protein>
<dbReference type="SMART" id="SM00356">
    <property type="entry name" value="ZnF_C3H1"/>
    <property type="match status" value="2"/>
</dbReference>
<dbReference type="OrthoDB" id="629492at2759"/>
<dbReference type="SUPFAM" id="SSF48452">
    <property type="entry name" value="TPR-like"/>
    <property type="match status" value="1"/>
</dbReference>
<feature type="domain" description="C3H1-type" evidence="7">
    <location>
        <begin position="237"/>
        <end position="264"/>
    </location>
</feature>
<dbReference type="Gene3D" id="3.30.1370.210">
    <property type="match status" value="1"/>
</dbReference>
<keyword evidence="9" id="KW-1185">Reference proteome</keyword>
<accession>A0A8H6I9Q3</accession>
<dbReference type="GO" id="GO:0008270">
    <property type="term" value="F:zinc ion binding"/>
    <property type="evidence" value="ECO:0007669"/>
    <property type="project" value="UniProtKB-KW"/>
</dbReference>
<dbReference type="InterPro" id="IPR000571">
    <property type="entry name" value="Znf_CCCH"/>
</dbReference>
<dbReference type="InterPro" id="IPR045072">
    <property type="entry name" value="MKRN-like"/>
</dbReference>
<dbReference type="InterPro" id="IPR019734">
    <property type="entry name" value="TPR_rpt"/>
</dbReference>
<dbReference type="AlphaFoldDB" id="A0A8H6I9Q3"/>
<name>A0A8H6I9Q3_9AGAR</name>
<organism evidence="8 9">
    <name type="scientific">Ephemerocybe angulata</name>
    <dbReference type="NCBI Taxonomy" id="980116"/>
    <lineage>
        <taxon>Eukaryota</taxon>
        <taxon>Fungi</taxon>
        <taxon>Dikarya</taxon>
        <taxon>Basidiomycota</taxon>
        <taxon>Agaricomycotina</taxon>
        <taxon>Agaricomycetes</taxon>
        <taxon>Agaricomycetidae</taxon>
        <taxon>Agaricales</taxon>
        <taxon>Agaricineae</taxon>
        <taxon>Psathyrellaceae</taxon>
        <taxon>Ephemerocybe</taxon>
    </lineage>
</organism>
<gene>
    <name evidence="8" type="ORF">DFP72DRAFT_959740</name>
</gene>
<comment type="caution">
    <text evidence="8">The sequence shown here is derived from an EMBL/GenBank/DDBJ whole genome shotgun (WGS) entry which is preliminary data.</text>
</comment>
<evidence type="ECO:0000256" key="3">
    <source>
        <dbReference type="ARBA" id="ARBA00022833"/>
    </source>
</evidence>
<keyword evidence="2 5" id="KW-0863">Zinc-finger</keyword>
<dbReference type="Pfam" id="PF13181">
    <property type="entry name" value="TPR_8"/>
    <property type="match status" value="1"/>
</dbReference>
<sequence>MTESLNISQFIMNSKSTLENNHDISSDSEDGYEPPFLQTITKEELRLARVQKRAQKKAEKHAKAEVFKRMGDELFHKDKFEEAYIPYLEATQIWPSNVDYYNRLSMTYSRLGWYEEAAHASTRALTLNPKSIEARYLRGVARLEQRLLGAAKSDLEIVTTHDANHTKAADTLQVVLKSLEAGTKLGNHTISHETAPPDAETAAATAAIPELDFSYPHYDDEALEMDTLSNTSDCNHRGNGVPCRFYNRAGCAKGSLCPFSHAPDEKSVRDDLGRNVCTYFLLDTCKFGAAKCVYSHSRSFLPKHGWWTSEEATAKVKSIVELSERTMKERRSLAAQLSLLEKRARSKAARAKTPKVANEGDVEEAKEEGEVKESSQERKAEGADKGQRKPGRKHLRTKRPQKKDAKDSAGPSKEKEDGGSESVAALTDKLAGLTTEYKKLDGENRAEADPDASVVLEY</sequence>
<keyword evidence="1 5" id="KW-0479">Metal-binding</keyword>
<dbReference type="PANTHER" id="PTHR11224">
    <property type="entry name" value="MAKORIN-RELATED"/>
    <property type="match status" value="1"/>
</dbReference>
<feature type="compositionally biased region" description="Basic and acidic residues" evidence="6">
    <location>
        <begin position="402"/>
        <end position="418"/>
    </location>
</feature>
<proteinExistence type="predicted"/>
<dbReference type="GO" id="GO:0061630">
    <property type="term" value="F:ubiquitin protein ligase activity"/>
    <property type="evidence" value="ECO:0007669"/>
    <property type="project" value="InterPro"/>
</dbReference>
<dbReference type="GO" id="GO:0000209">
    <property type="term" value="P:protein polyubiquitination"/>
    <property type="evidence" value="ECO:0007669"/>
    <property type="project" value="InterPro"/>
</dbReference>
<dbReference type="SMART" id="SM00028">
    <property type="entry name" value="TPR"/>
    <property type="match status" value="3"/>
</dbReference>
<evidence type="ECO:0000313" key="8">
    <source>
        <dbReference type="EMBL" id="KAF6760447.1"/>
    </source>
</evidence>
<evidence type="ECO:0000256" key="4">
    <source>
        <dbReference type="PROSITE-ProRule" id="PRU00339"/>
    </source>
</evidence>
<evidence type="ECO:0000259" key="7">
    <source>
        <dbReference type="PROSITE" id="PS50103"/>
    </source>
</evidence>
<feature type="compositionally biased region" description="Basic residues" evidence="6">
    <location>
        <begin position="388"/>
        <end position="401"/>
    </location>
</feature>
<feature type="region of interest" description="Disordered" evidence="6">
    <location>
        <begin position="343"/>
        <end position="458"/>
    </location>
</feature>
<dbReference type="PROSITE" id="PS50005">
    <property type="entry name" value="TPR"/>
    <property type="match status" value="2"/>
</dbReference>
<feature type="compositionally biased region" description="Basic residues" evidence="6">
    <location>
        <begin position="344"/>
        <end position="353"/>
    </location>
</feature>
<keyword evidence="4" id="KW-0802">TPR repeat</keyword>
<dbReference type="EMBL" id="JACGCI010000012">
    <property type="protein sequence ID" value="KAF6760447.1"/>
    <property type="molecule type" value="Genomic_DNA"/>
</dbReference>
<dbReference type="InterPro" id="IPR011990">
    <property type="entry name" value="TPR-like_helical_dom_sf"/>
</dbReference>
<keyword evidence="3 5" id="KW-0862">Zinc</keyword>
<evidence type="ECO:0000256" key="2">
    <source>
        <dbReference type="ARBA" id="ARBA00022771"/>
    </source>
</evidence>
<feature type="zinc finger region" description="C3H1-type" evidence="5">
    <location>
        <begin position="271"/>
        <end position="299"/>
    </location>
</feature>
<evidence type="ECO:0000256" key="1">
    <source>
        <dbReference type="ARBA" id="ARBA00022723"/>
    </source>
</evidence>
<evidence type="ECO:0000256" key="5">
    <source>
        <dbReference type="PROSITE-ProRule" id="PRU00723"/>
    </source>
</evidence>
<dbReference type="Gene3D" id="1.25.40.10">
    <property type="entry name" value="Tetratricopeptide repeat domain"/>
    <property type="match status" value="1"/>
</dbReference>